<dbReference type="Gene3D" id="2.70.70.10">
    <property type="entry name" value="Glucose Permease (Domain IIA)"/>
    <property type="match status" value="1"/>
</dbReference>
<comment type="similarity">
    <text evidence="1">Belongs to the E.coli NlpD/Haemophilus LppB family.</text>
</comment>
<dbReference type="InterPro" id="IPR011055">
    <property type="entry name" value="Dup_hybrid_motif"/>
</dbReference>
<evidence type="ECO:0000313" key="5">
    <source>
        <dbReference type="EMBL" id="KIE04453.1"/>
    </source>
</evidence>
<dbReference type="AlphaFoldDB" id="A0A0C1QJW9"/>
<dbReference type="SMART" id="SM00257">
    <property type="entry name" value="LysM"/>
    <property type="match status" value="2"/>
</dbReference>
<feature type="domain" description="LysM" evidence="4">
    <location>
        <begin position="50"/>
        <end position="94"/>
    </location>
</feature>
<organism evidence="5 6">
    <name type="scientific">Candidatus Jidaibacter acanthamoebae</name>
    <dbReference type="NCBI Taxonomy" id="86105"/>
    <lineage>
        <taxon>Bacteria</taxon>
        <taxon>Pseudomonadati</taxon>
        <taxon>Pseudomonadota</taxon>
        <taxon>Alphaproteobacteria</taxon>
        <taxon>Rickettsiales</taxon>
        <taxon>Candidatus Midichloriaceae</taxon>
        <taxon>Candidatus Jidaibacter</taxon>
    </lineage>
</organism>
<dbReference type="STRING" id="86105.NF27_HS00400"/>
<evidence type="ECO:0000259" key="4">
    <source>
        <dbReference type="PROSITE" id="PS51782"/>
    </source>
</evidence>
<feature type="chain" id="PRO_5002137472" description="LysM domain-containing protein" evidence="3">
    <location>
        <begin position="30"/>
        <end position="362"/>
    </location>
</feature>
<feature type="domain" description="LysM" evidence="4">
    <location>
        <begin position="98"/>
        <end position="142"/>
    </location>
</feature>
<dbReference type="PROSITE" id="PS51782">
    <property type="entry name" value="LYSM"/>
    <property type="match status" value="2"/>
</dbReference>
<dbReference type="GO" id="GO:0004222">
    <property type="term" value="F:metalloendopeptidase activity"/>
    <property type="evidence" value="ECO:0007669"/>
    <property type="project" value="TreeGrafter"/>
</dbReference>
<keyword evidence="3" id="KW-0732">Signal</keyword>
<accession>A0A0C1QJW9</accession>
<dbReference type="SUPFAM" id="SSF54106">
    <property type="entry name" value="LysM domain"/>
    <property type="match status" value="2"/>
</dbReference>
<dbReference type="Pfam" id="PF01476">
    <property type="entry name" value="LysM"/>
    <property type="match status" value="2"/>
</dbReference>
<dbReference type="SUPFAM" id="SSF51261">
    <property type="entry name" value="Duplicated hybrid motif"/>
    <property type="match status" value="1"/>
</dbReference>
<dbReference type="Proteomes" id="UP000031258">
    <property type="component" value="Unassembled WGS sequence"/>
</dbReference>
<evidence type="ECO:0000313" key="6">
    <source>
        <dbReference type="Proteomes" id="UP000031258"/>
    </source>
</evidence>
<dbReference type="InterPro" id="IPR050570">
    <property type="entry name" value="Cell_wall_metabolism_enzyme"/>
</dbReference>
<dbReference type="PANTHER" id="PTHR21666">
    <property type="entry name" value="PEPTIDASE-RELATED"/>
    <property type="match status" value="1"/>
</dbReference>
<evidence type="ECO:0000256" key="3">
    <source>
        <dbReference type="SAM" id="SignalP"/>
    </source>
</evidence>
<dbReference type="InterPro" id="IPR016047">
    <property type="entry name" value="M23ase_b-sheet_dom"/>
</dbReference>
<evidence type="ECO:0000256" key="1">
    <source>
        <dbReference type="ARBA" id="ARBA00038420"/>
    </source>
</evidence>
<proteinExistence type="inferred from homology"/>
<protein>
    <recommendedName>
        <fullName evidence="4">LysM domain-containing protein</fullName>
    </recommendedName>
</protein>
<comment type="caution">
    <text evidence="5">The sequence shown here is derived from an EMBL/GenBank/DDBJ whole genome shotgun (WGS) entry which is preliminary data.</text>
</comment>
<gene>
    <name evidence="5" type="ORF">NF27_HS00400</name>
</gene>
<dbReference type="PANTHER" id="PTHR21666:SF263">
    <property type="entry name" value="MUREIN HYDROLASE ACTIVATOR NLPD"/>
    <property type="match status" value="1"/>
</dbReference>
<evidence type="ECO:0000256" key="2">
    <source>
        <dbReference type="SAM" id="MobiDB-lite"/>
    </source>
</evidence>
<dbReference type="PROSITE" id="PS51257">
    <property type="entry name" value="PROKAR_LIPOPROTEIN"/>
    <property type="match status" value="1"/>
</dbReference>
<dbReference type="Pfam" id="PF01551">
    <property type="entry name" value="Peptidase_M23"/>
    <property type="match status" value="1"/>
</dbReference>
<reference evidence="5 6" key="1">
    <citation type="submission" date="2014-11" db="EMBL/GenBank/DDBJ databases">
        <title>A Rickettsiales Symbiont of Amoebae With Ancient Features.</title>
        <authorList>
            <person name="Schulz F."/>
            <person name="Martijn J."/>
            <person name="Wascher F."/>
            <person name="Kostanjsek R."/>
            <person name="Ettema T.J."/>
            <person name="Horn M."/>
        </authorList>
    </citation>
    <scope>NUCLEOTIDE SEQUENCE [LARGE SCALE GENOMIC DNA]</scope>
    <source>
        <strain evidence="5 6">UWC36</strain>
    </source>
</reference>
<keyword evidence="6" id="KW-1185">Reference proteome</keyword>
<feature type="region of interest" description="Disordered" evidence="2">
    <location>
        <begin position="171"/>
        <end position="231"/>
    </location>
</feature>
<dbReference type="EMBL" id="JSWE01000186">
    <property type="protein sequence ID" value="KIE04453.1"/>
    <property type="molecule type" value="Genomic_DNA"/>
</dbReference>
<dbReference type="CDD" id="cd12797">
    <property type="entry name" value="M23_peptidase"/>
    <property type="match status" value="1"/>
</dbReference>
<sequence length="362" mass="39725">MRINNINMNTTKKIAFALLIPAILSSCSAQNPAAVRHKGNYYYGKDGVSKYAIVYPGQTLLQIAVENNISLKDLAKINKISPPYRIYAGQHIRLPNELYHIVQPGESLMGISLRYKVSFADMVKINDIHPPYHVKIGEKLRIPLTSKDNTIHAEELDPYKGVAQEKAAPIIPLDDGGSNISNSKSEASKDAYEEEEFQSLEKQLGDEEGRNKSKSLLKENGNSPATDLSYSLPTPLNSDKFVWPIGDNAKVISHYGQSPGKFSEGMSIAAPLNSPVAAVSRGEVIYVGNDVEGYGKMVIIRHENDILSAYAHNSSVLVKKGDKVSRGQTIAKVGKTGDVDKAQLYFSLRKGKSTINPEKLLK</sequence>
<feature type="signal peptide" evidence="3">
    <location>
        <begin position="1"/>
        <end position="29"/>
    </location>
</feature>
<dbReference type="CDD" id="cd00118">
    <property type="entry name" value="LysM"/>
    <property type="match status" value="2"/>
</dbReference>
<feature type="compositionally biased region" description="Polar residues" evidence="2">
    <location>
        <begin position="220"/>
        <end position="231"/>
    </location>
</feature>
<dbReference type="Gene3D" id="3.10.350.10">
    <property type="entry name" value="LysM domain"/>
    <property type="match status" value="2"/>
</dbReference>
<dbReference type="InterPro" id="IPR018392">
    <property type="entry name" value="LysM"/>
</dbReference>
<name>A0A0C1QJW9_9RICK</name>
<dbReference type="InterPro" id="IPR036779">
    <property type="entry name" value="LysM_dom_sf"/>
</dbReference>